<feature type="domain" description="G-patch" evidence="1">
    <location>
        <begin position="319"/>
        <end position="365"/>
    </location>
</feature>
<evidence type="ECO:0000259" key="1">
    <source>
        <dbReference type="PROSITE" id="PS50174"/>
    </source>
</evidence>
<keyword evidence="5" id="KW-1185">Reference proteome</keyword>
<dbReference type="InterPro" id="IPR001374">
    <property type="entry name" value="R3H_dom"/>
</dbReference>
<evidence type="ECO:0000259" key="3">
    <source>
        <dbReference type="PROSITE" id="PS51827"/>
    </source>
</evidence>
<dbReference type="Proteomes" id="UP000691718">
    <property type="component" value="Unassembled WGS sequence"/>
</dbReference>
<dbReference type="SMART" id="SM00443">
    <property type="entry name" value="G_patch"/>
    <property type="match status" value="1"/>
</dbReference>
<dbReference type="OrthoDB" id="2359216at2759"/>
<sequence>MQRAPDTTQDASTISLEMPFDVTWSIEKYRDDHESEEHWELRKAFMERWKHDFPEERLVCLARVFANIEFMGCRYPVQLMQEVARLSKDVAIDYRTLKKNKLQRTFVSASTAAEDRAKGVKREGGVLIDSPPQKSSKINFVPQGKIESQESEIVDDDIQIVNEIDTNKSNLPTDKKCSEVIDVNDYLKEMAEVKCLNITRFNEGMFETAFGKLVLLIRPWTNKISNIQASCSVCHVPVLSKYENNCFTFFMNGKLVASATGTSKAEARSIVETIAWNKLRGEVVTVLVKEQWIAHGERVSLSDVAGRKQSEAIFGTPISNSIATKMMQMMGWKGGGLGVDAQGIAEPIKPNLQMVNRAGLGSDTTDVGQLRRAAQELMRRYIASDTFDLDLVFSSDFSKEERAILHQCAQKLGLASKSYGNKDIDRFLVVRKKLDPFSLVRAVVQKGGVTPKYQVFLPIGLDRRRRR</sequence>
<dbReference type="PROSITE" id="PS51827">
    <property type="entry name" value="XTBD"/>
    <property type="match status" value="1"/>
</dbReference>
<dbReference type="InterPro" id="IPR000467">
    <property type="entry name" value="G_patch_dom"/>
</dbReference>
<accession>A0A8S3WFW2</accession>
<evidence type="ECO:0000259" key="2">
    <source>
        <dbReference type="PROSITE" id="PS51061"/>
    </source>
</evidence>
<comment type="caution">
    <text evidence="4">The sequence shown here is derived from an EMBL/GenBank/DDBJ whole genome shotgun (WGS) entry which is preliminary data.</text>
</comment>
<dbReference type="PROSITE" id="PS50174">
    <property type="entry name" value="G_PATCH"/>
    <property type="match status" value="1"/>
</dbReference>
<feature type="domain" description="R3H" evidence="2">
    <location>
        <begin position="368"/>
        <end position="433"/>
    </location>
</feature>
<dbReference type="Pfam" id="PF11952">
    <property type="entry name" value="XTBD"/>
    <property type="match status" value="1"/>
</dbReference>
<dbReference type="GO" id="GO:0003676">
    <property type="term" value="F:nucleic acid binding"/>
    <property type="evidence" value="ECO:0007669"/>
    <property type="project" value="UniProtKB-UniRule"/>
</dbReference>
<dbReference type="AlphaFoldDB" id="A0A8S3WFW2"/>
<evidence type="ECO:0000313" key="4">
    <source>
        <dbReference type="EMBL" id="CAG4957912.1"/>
    </source>
</evidence>
<evidence type="ECO:0000313" key="5">
    <source>
        <dbReference type="Proteomes" id="UP000691718"/>
    </source>
</evidence>
<name>A0A8S3WFW2_PARAO</name>
<dbReference type="InterPro" id="IPR021859">
    <property type="entry name" value="XTBD"/>
</dbReference>
<dbReference type="Pfam" id="PF01585">
    <property type="entry name" value="G-patch"/>
    <property type="match status" value="1"/>
</dbReference>
<dbReference type="PROSITE" id="PS51061">
    <property type="entry name" value="R3H"/>
    <property type="match status" value="1"/>
</dbReference>
<dbReference type="EMBL" id="CAJQZP010000359">
    <property type="protein sequence ID" value="CAG4957912.1"/>
    <property type="molecule type" value="Genomic_DNA"/>
</dbReference>
<feature type="domain" description="XRN2-binding (XTBD)" evidence="3">
    <location>
        <begin position="26"/>
        <end position="110"/>
    </location>
</feature>
<gene>
    <name evidence="4" type="ORF">PAPOLLO_LOCUS5844</name>
</gene>
<dbReference type="PANTHER" id="PTHR48430:SF1">
    <property type="entry name" value="PARTNER OF XRN-2 PROTEIN 1"/>
    <property type="match status" value="1"/>
</dbReference>
<dbReference type="Pfam" id="PF01424">
    <property type="entry name" value="R3H"/>
    <property type="match status" value="1"/>
</dbReference>
<protein>
    <submittedName>
        <fullName evidence="4">(apollo) hypothetical protein</fullName>
    </submittedName>
</protein>
<reference evidence="4" key="1">
    <citation type="submission" date="2021-04" db="EMBL/GenBank/DDBJ databases">
        <authorList>
            <person name="Tunstrom K."/>
        </authorList>
    </citation>
    <scope>NUCLEOTIDE SEQUENCE</scope>
</reference>
<organism evidence="4 5">
    <name type="scientific">Parnassius apollo</name>
    <name type="common">Apollo butterfly</name>
    <name type="synonym">Papilio apollo</name>
    <dbReference type="NCBI Taxonomy" id="110799"/>
    <lineage>
        <taxon>Eukaryota</taxon>
        <taxon>Metazoa</taxon>
        <taxon>Ecdysozoa</taxon>
        <taxon>Arthropoda</taxon>
        <taxon>Hexapoda</taxon>
        <taxon>Insecta</taxon>
        <taxon>Pterygota</taxon>
        <taxon>Neoptera</taxon>
        <taxon>Endopterygota</taxon>
        <taxon>Lepidoptera</taxon>
        <taxon>Glossata</taxon>
        <taxon>Ditrysia</taxon>
        <taxon>Papilionoidea</taxon>
        <taxon>Papilionidae</taxon>
        <taxon>Parnassiinae</taxon>
        <taxon>Parnassini</taxon>
        <taxon>Parnassius</taxon>
        <taxon>Parnassius</taxon>
    </lineage>
</organism>
<proteinExistence type="predicted"/>
<dbReference type="PANTHER" id="PTHR48430">
    <property type="entry name" value="PARTNER OF XRN-2 PROTEIN 1"/>
    <property type="match status" value="1"/>
</dbReference>